<keyword evidence="3" id="KW-1185">Reference proteome</keyword>
<dbReference type="AlphaFoldDB" id="A0A7Y3RJL2"/>
<dbReference type="Pfam" id="PF10067">
    <property type="entry name" value="DUF2306"/>
    <property type="match status" value="1"/>
</dbReference>
<evidence type="ECO:0000313" key="3">
    <source>
        <dbReference type="Proteomes" id="UP000536835"/>
    </source>
</evidence>
<gene>
    <name evidence="2" type="ORF">HK107_02900</name>
</gene>
<feature type="transmembrane region" description="Helical" evidence="1">
    <location>
        <begin position="61"/>
        <end position="82"/>
    </location>
</feature>
<accession>A0A7Y3RJL2</accession>
<reference evidence="2 3" key="1">
    <citation type="submission" date="2020-05" db="EMBL/GenBank/DDBJ databases">
        <title>Parvularcula mediterraneae sp. nov., isolated from polypropylene straw from shallow seawater of the seashore of Laganas in Zakynthos island, Greece.</title>
        <authorList>
            <person name="Szabo I."/>
            <person name="Al-Omari J."/>
            <person name="Rado J."/>
            <person name="Szerdahelyi G.S."/>
        </authorList>
    </citation>
    <scope>NUCLEOTIDE SEQUENCE [LARGE SCALE GENOMIC DNA]</scope>
    <source>
        <strain evidence="2 3">ZS-1/3</strain>
    </source>
</reference>
<keyword evidence="1" id="KW-1133">Transmembrane helix</keyword>
<organism evidence="2 3">
    <name type="scientific">Parvularcula mediterranea</name>
    <dbReference type="NCBI Taxonomy" id="2732508"/>
    <lineage>
        <taxon>Bacteria</taxon>
        <taxon>Pseudomonadati</taxon>
        <taxon>Pseudomonadota</taxon>
        <taxon>Alphaproteobacteria</taxon>
        <taxon>Parvularculales</taxon>
        <taxon>Parvularculaceae</taxon>
        <taxon>Parvularcula</taxon>
    </lineage>
</organism>
<keyword evidence="1" id="KW-0472">Membrane</keyword>
<protein>
    <submittedName>
        <fullName evidence="2">DUF2306 domain-containing protein</fullName>
    </submittedName>
</protein>
<proteinExistence type="predicted"/>
<feature type="transmembrane region" description="Helical" evidence="1">
    <location>
        <begin position="165"/>
        <end position="184"/>
    </location>
</feature>
<dbReference type="EMBL" id="JABFCX010000002">
    <property type="protein sequence ID" value="NNU15273.1"/>
    <property type="molecule type" value="Genomic_DNA"/>
</dbReference>
<comment type="caution">
    <text evidence="2">The sequence shown here is derived from an EMBL/GenBank/DDBJ whole genome shotgun (WGS) entry which is preliminary data.</text>
</comment>
<feature type="transmembrane region" description="Helical" evidence="1">
    <location>
        <begin position="102"/>
        <end position="120"/>
    </location>
</feature>
<evidence type="ECO:0000313" key="2">
    <source>
        <dbReference type="EMBL" id="NNU15273.1"/>
    </source>
</evidence>
<feature type="transmembrane region" description="Helical" evidence="1">
    <location>
        <begin position="235"/>
        <end position="257"/>
    </location>
</feature>
<evidence type="ECO:0000256" key="1">
    <source>
        <dbReference type="SAM" id="Phobius"/>
    </source>
</evidence>
<keyword evidence="1" id="KW-0812">Transmembrane</keyword>
<dbReference type="Proteomes" id="UP000536835">
    <property type="component" value="Unassembled WGS sequence"/>
</dbReference>
<feature type="transmembrane region" description="Helical" evidence="1">
    <location>
        <begin position="126"/>
        <end position="145"/>
    </location>
</feature>
<dbReference type="InterPro" id="IPR018750">
    <property type="entry name" value="DUF2306_membrane"/>
</dbReference>
<sequence length="261" mass="28485">MNGRGQGALQLAAKAWYAPVLVGQWAFTAYILYAYLWPALFGDFAAWNGHISNAYQPGETLGNSAVAAHVFLAIAIHLLGPLQLVPSVRARAPGFHRWNGRLFIFAVTVAIVSGAYMLVVRDIGSIFLKSGFILQAVFIAWFAVLAVKNAMARDFATHMRWATRLFLAASAVWFFRVIIMVWFVTTGGVGINTSDGTGPFIDAMSLIQFLPLVIYETYWRVRDGGGVLSRGAMAVFLWIAAAAMVVGVLLATFGMWFPVLG</sequence>
<feature type="transmembrane region" description="Helical" evidence="1">
    <location>
        <begin position="20"/>
        <end position="41"/>
    </location>
</feature>
<name>A0A7Y3RJL2_9PROT</name>
<feature type="transmembrane region" description="Helical" evidence="1">
    <location>
        <begin position="196"/>
        <end position="215"/>
    </location>
</feature>
<dbReference type="RefSeq" id="WP_173196627.1">
    <property type="nucleotide sequence ID" value="NZ_JABFCX010000002.1"/>
</dbReference>